<accession>A0A0A9CNX3</accession>
<feature type="region of interest" description="Disordered" evidence="1">
    <location>
        <begin position="1"/>
        <end position="35"/>
    </location>
</feature>
<evidence type="ECO:0000313" key="2">
    <source>
        <dbReference type="EMBL" id="JAD73197.1"/>
    </source>
</evidence>
<protein>
    <submittedName>
        <fullName evidence="2">Uncharacterized protein</fullName>
    </submittedName>
</protein>
<proteinExistence type="predicted"/>
<feature type="compositionally biased region" description="Pro residues" evidence="1">
    <location>
        <begin position="21"/>
        <end position="33"/>
    </location>
</feature>
<organism evidence="2">
    <name type="scientific">Arundo donax</name>
    <name type="common">Giant reed</name>
    <name type="synonym">Donax arundinaceus</name>
    <dbReference type="NCBI Taxonomy" id="35708"/>
    <lineage>
        <taxon>Eukaryota</taxon>
        <taxon>Viridiplantae</taxon>
        <taxon>Streptophyta</taxon>
        <taxon>Embryophyta</taxon>
        <taxon>Tracheophyta</taxon>
        <taxon>Spermatophyta</taxon>
        <taxon>Magnoliopsida</taxon>
        <taxon>Liliopsida</taxon>
        <taxon>Poales</taxon>
        <taxon>Poaceae</taxon>
        <taxon>PACMAD clade</taxon>
        <taxon>Arundinoideae</taxon>
        <taxon>Arundineae</taxon>
        <taxon>Arundo</taxon>
    </lineage>
</organism>
<sequence length="45" mass="4895">MVALRPECGVHGLEQTRPFPSLLPPTRTRPPPTSSILVPMCTRPG</sequence>
<dbReference type="AlphaFoldDB" id="A0A0A9CNX3"/>
<evidence type="ECO:0000256" key="1">
    <source>
        <dbReference type="SAM" id="MobiDB-lite"/>
    </source>
</evidence>
<name>A0A0A9CNX3_ARUDO</name>
<reference evidence="2" key="1">
    <citation type="submission" date="2014-09" db="EMBL/GenBank/DDBJ databases">
        <authorList>
            <person name="Magalhaes I.L.F."/>
            <person name="Oliveira U."/>
            <person name="Santos F.R."/>
            <person name="Vidigal T.H.D.A."/>
            <person name="Brescovit A.D."/>
            <person name="Santos A.J."/>
        </authorList>
    </citation>
    <scope>NUCLEOTIDE SEQUENCE</scope>
    <source>
        <tissue evidence="2">Shoot tissue taken approximately 20 cm above the soil surface</tissue>
    </source>
</reference>
<dbReference type="EMBL" id="GBRH01224698">
    <property type="protein sequence ID" value="JAD73197.1"/>
    <property type="molecule type" value="Transcribed_RNA"/>
</dbReference>
<reference evidence="2" key="2">
    <citation type="journal article" date="2015" name="Data Brief">
        <title>Shoot transcriptome of the giant reed, Arundo donax.</title>
        <authorList>
            <person name="Barrero R.A."/>
            <person name="Guerrero F.D."/>
            <person name="Moolhuijzen P."/>
            <person name="Goolsby J.A."/>
            <person name="Tidwell J."/>
            <person name="Bellgard S.E."/>
            <person name="Bellgard M.I."/>
        </authorList>
    </citation>
    <scope>NUCLEOTIDE SEQUENCE</scope>
    <source>
        <tissue evidence="2">Shoot tissue taken approximately 20 cm above the soil surface</tissue>
    </source>
</reference>